<dbReference type="RefSeq" id="WP_283752673.1">
    <property type="nucleotide sequence ID" value="NZ_JAQOSP010000039.1"/>
</dbReference>
<dbReference type="EMBL" id="JAQOSP010000039">
    <property type="protein sequence ID" value="MDJ1168909.1"/>
    <property type="molecule type" value="Genomic_DNA"/>
</dbReference>
<feature type="transmembrane region" description="Helical" evidence="1">
    <location>
        <begin position="79"/>
        <end position="101"/>
    </location>
</feature>
<reference evidence="2 3" key="1">
    <citation type="submission" date="2023-01" db="EMBL/GenBank/DDBJ databases">
        <title>Novel diversity within Roseofilum (Cyanobacteria; Desertifilaceae) from marine benthic mats with descriptions of four novel species.</title>
        <authorList>
            <person name="Wang Y."/>
            <person name="Berthold D.E."/>
            <person name="Hu J."/>
            <person name="Lefler F.W."/>
            <person name="Laughinghouse H.D. IV."/>
        </authorList>
    </citation>
    <scope>NUCLEOTIDE SEQUENCE [LARGE SCALE GENOMIC DNA]</scope>
    <source>
        <strain evidence="2 3">BLCC-M154</strain>
    </source>
</reference>
<gene>
    <name evidence="2" type="ORF">PMG71_05675</name>
</gene>
<accession>A0ABT7APV6</accession>
<keyword evidence="3" id="KW-1185">Reference proteome</keyword>
<evidence type="ECO:0000313" key="3">
    <source>
        <dbReference type="Proteomes" id="UP001235303"/>
    </source>
</evidence>
<protein>
    <recommendedName>
        <fullName evidence="4">ABC transmembrane type-1 domain-containing protein</fullName>
    </recommendedName>
</protein>
<keyword evidence="1" id="KW-1133">Transmembrane helix</keyword>
<evidence type="ECO:0000313" key="2">
    <source>
        <dbReference type="EMBL" id="MDJ1168909.1"/>
    </source>
</evidence>
<keyword evidence="1" id="KW-0472">Membrane</keyword>
<comment type="caution">
    <text evidence="2">The sequence shown here is derived from an EMBL/GenBank/DDBJ whole genome shotgun (WGS) entry which is preliminary data.</text>
</comment>
<evidence type="ECO:0008006" key="4">
    <source>
        <dbReference type="Google" id="ProtNLM"/>
    </source>
</evidence>
<evidence type="ECO:0000256" key="1">
    <source>
        <dbReference type="SAM" id="Phobius"/>
    </source>
</evidence>
<name>A0ABT7APV6_9CYAN</name>
<feature type="transmembrane region" description="Helical" evidence="1">
    <location>
        <begin position="42"/>
        <end position="73"/>
    </location>
</feature>
<proteinExistence type="predicted"/>
<dbReference type="Proteomes" id="UP001235303">
    <property type="component" value="Unassembled WGS sequence"/>
</dbReference>
<organism evidence="2 3">
    <name type="scientific">Roseofilum acuticapitatum BLCC-M154</name>
    <dbReference type="NCBI Taxonomy" id="3022444"/>
    <lineage>
        <taxon>Bacteria</taxon>
        <taxon>Bacillati</taxon>
        <taxon>Cyanobacteriota</taxon>
        <taxon>Cyanophyceae</taxon>
        <taxon>Desertifilales</taxon>
        <taxon>Desertifilaceae</taxon>
        <taxon>Roseofilum</taxon>
        <taxon>Roseofilum acuticapitatum</taxon>
    </lineage>
</organism>
<sequence length="119" mass="13456">MKIINILRTSWLHLEKFKQRLLRLPFQIVFSRRFQNTSYSEVIMIILMFAVGVKLFGSLVSLIAATSTFWIVIPGAGILVLRVLDWLVALAVTWTIGSLIASSRGFGLAVHNLLRELDN</sequence>
<keyword evidence="1" id="KW-0812">Transmembrane</keyword>